<dbReference type="Proteomes" id="UP001153712">
    <property type="component" value="Chromosome 2"/>
</dbReference>
<sequence length="432" mass="50104">MLCRLCIVDDKNIQILEDAVCDMLRAVLRKKCIPLKNPVICTNCIKKVEKAFEFKTTCLRTQKILSLYGGSTTKVVYIKDNKLCVSPKSETSLKLCRTCLRVIENGFGKNLLTIVDKLAVYIPEMVISDRETSLFCYKCLDQFKVFSELINLVNNAESLIMNYCKENKITNFEQNSLDDLFNKKVKDESNIMKLVSSNHLLLDLENEFESTYLHDSMDDSKKRIIKKIIEEDADMFYKDIPDFDVHESFPDECKIDSDYSNILYGEQKQLVLSDSEEELSWKKIGKNVEEDESTMRLSFETEDSSLSPGTLSDRLFYESESQDEEKKEDREATSPNPFIFFDGRNEQKCSCSDTGEAVQSRTKRKWCEKCKLKKNVEIGETVRDVTVKRPKKDGGKKCRKMYGIEFKDMWCTRCKWKKACSRFGNTKAVNRR</sequence>
<dbReference type="AlphaFoldDB" id="A0A9N9XNZ3"/>
<accession>A0A9N9XNZ3</accession>
<evidence type="ECO:0000313" key="3">
    <source>
        <dbReference type="EMBL" id="CAG9859280.1"/>
    </source>
</evidence>
<feature type="region of interest" description="Disordered" evidence="1">
    <location>
        <begin position="292"/>
        <end position="311"/>
    </location>
</feature>
<organism evidence="3 4">
    <name type="scientific">Phyllotreta striolata</name>
    <name type="common">Striped flea beetle</name>
    <name type="synonym">Crioceris striolata</name>
    <dbReference type="NCBI Taxonomy" id="444603"/>
    <lineage>
        <taxon>Eukaryota</taxon>
        <taxon>Metazoa</taxon>
        <taxon>Ecdysozoa</taxon>
        <taxon>Arthropoda</taxon>
        <taxon>Hexapoda</taxon>
        <taxon>Insecta</taxon>
        <taxon>Pterygota</taxon>
        <taxon>Neoptera</taxon>
        <taxon>Endopterygota</taxon>
        <taxon>Coleoptera</taxon>
        <taxon>Polyphaga</taxon>
        <taxon>Cucujiformia</taxon>
        <taxon>Chrysomeloidea</taxon>
        <taxon>Chrysomelidae</taxon>
        <taxon>Galerucinae</taxon>
        <taxon>Alticini</taxon>
        <taxon>Phyllotreta</taxon>
    </lineage>
</organism>
<dbReference type="OrthoDB" id="6765876at2759"/>
<dbReference type="EMBL" id="OU900095">
    <property type="protein sequence ID" value="CAG9859280.1"/>
    <property type="molecule type" value="Genomic_DNA"/>
</dbReference>
<feature type="region of interest" description="Disordered" evidence="1">
    <location>
        <begin position="318"/>
        <end position="337"/>
    </location>
</feature>
<proteinExistence type="predicted"/>
<feature type="domain" description="ZAD" evidence="2">
    <location>
        <begin position="95"/>
        <end position="163"/>
    </location>
</feature>
<name>A0A9N9XNZ3_PHYSR</name>
<protein>
    <recommendedName>
        <fullName evidence="2">ZAD domain-containing protein</fullName>
    </recommendedName>
</protein>
<dbReference type="SMART" id="SM00868">
    <property type="entry name" value="zf-AD"/>
    <property type="match status" value="2"/>
</dbReference>
<keyword evidence="4" id="KW-1185">Reference proteome</keyword>
<gene>
    <name evidence="3" type="ORF">PHYEVI_LOCUS5654</name>
</gene>
<evidence type="ECO:0000313" key="4">
    <source>
        <dbReference type="Proteomes" id="UP001153712"/>
    </source>
</evidence>
<evidence type="ECO:0000256" key="1">
    <source>
        <dbReference type="SAM" id="MobiDB-lite"/>
    </source>
</evidence>
<feature type="domain" description="ZAD" evidence="2">
    <location>
        <begin position="2"/>
        <end position="68"/>
    </location>
</feature>
<evidence type="ECO:0000259" key="2">
    <source>
        <dbReference type="SMART" id="SM00868"/>
    </source>
</evidence>
<dbReference type="GO" id="GO:0005634">
    <property type="term" value="C:nucleus"/>
    <property type="evidence" value="ECO:0007669"/>
    <property type="project" value="InterPro"/>
</dbReference>
<dbReference type="SUPFAM" id="SSF57716">
    <property type="entry name" value="Glucocorticoid receptor-like (DNA-binding domain)"/>
    <property type="match status" value="1"/>
</dbReference>
<reference evidence="3" key="1">
    <citation type="submission" date="2022-01" db="EMBL/GenBank/DDBJ databases">
        <authorList>
            <person name="King R."/>
        </authorList>
    </citation>
    <scope>NUCLEOTIDE SEQUENCE</scope>
</reference>
<dbReference type="GO" id="GO:0008270">
    <property type="term" value="F:zinc ion binding"/>
    <property type="evidence" value="ECO:0007669"/>
    <property type="project" value="InterPro"/>
</dbReference>
<dbReference type="InterPro" id="IPR012934">
    <property type="entry name" value="Znf_AD"/>
</dbReference>
<dbReference type="SMART" id="SM01366">
    <property type="entry name" value="c-clamp"/>
    <property type="match status" value="1"/>
</dbReference>